<reference evidence="14 15" key="1">
    <citation type="submission" date="2020-11" db="EMBL/GenBank/DDBJ databases">
        <authorList>
            <person name="Wallbank WR R."/>
            <person name="Pardo Diaz C."/>
            <person name="Kozak K."/>
            <person name="Martin S."/>
            <person name="Jiggins C."/>
            <person name="Moest M."/>
            <person name="Warren A I."/>
            <person name="Generalovic N T."/>
            <person name="Byers J.R.P. K."/>
            <person name="Montejo-Kovacevich G."/>
            <person name="Yen C E."/>
        </authorList>
    </citation>
    <scope>NUCLEOTIDE SEQUENCE [LARGE SCALE GENOMIC DNA]</scope>
</reference>
<evidence type="ECO:0000256" key="13">
    <source>
        <dbReference type="SAM" id="Phobius"/>
    </source>
</evidence>
<evidence type="ECO:0000256" key="4">
    <source>
        <dbReference type="ARBA" id="ARBA00022448"/>
    </source>
</evidence>
<evidence type="ECO:0000256" key="6">
    <source>
        <dbReference type="ARBA" id="ARBA00022816"/>
    </source>
</evidence>
<comment type="subcellular location">
    <subcellularLocation>
        <location evidence="1">Nucleus membrane</location>
        <topology evidence="1">Multi-pass membrane protein</topology>
    </subcellularLocation>
    <subcellularLocation>
        <location evidence="2">Nucleus</location>
        <location evidence="2">Nuclear pore complex</location>
    </subcellularLocation>
</comment>
<keyword evidence="9" id="KW-0811">Translocation</keyword>
<keyword evidence="10" id="KW-0906">Nuclear pore complex</keyword>
<evidence type="ECO:0000256" key="3">
    <source>
        <dbReference type="ARBA" id="ARBA00005760"/>
    </source>
</evidence>
<dbReference type="GO" id="GO:0031965">
    <property type="term" value="C:nuclear membrane"/>
    <property type="evidence" value="ECO:0007669"/>
    <property type="project" value="UniProtKB-SubCell"/>
</dbReference>
<keyword evidence="12" id="KW-0539">Nucleus</keyword>
<dbReference type="InterPro" id="IPR019049">
    <property type="entry name" value="Nucleoporin_prot_Ndc1/Nup"/>
</dbReference>
<evidence type="ECO:0000256" key="12">
    <source>
        <dbReference type="ARBA" id="ARBA00023242"/>
    </source>
</evidence>
<organism evidence="14 15">
    <name type="scientific">Hermetia illucens</name>
    <name type="common">Black soldier fly</name>
    <dbReference type="NCBI Taxonomy" id="343691"/>
    <lineage>
        <taxon>Eukaryota</taxon>
        <taxon>Metazoa</taxon>
        <taxon>Ecdysozoa</taxon>
        <taxon>Arthropoda</taxon>
        <taxon>Hexapoda</taxon>
        <taxon>Insecta</taxon>
        <taxon>Pterygota</taxon>
        <taxon>Neoptera</taxon>
        <taxon>Endopterygota</taxon>
        <taxon>Diptera</taxon>
        <taxon>Brachycera</taxon>
        <taxon>Stratiomyomorpha</taxon>
        <taxon>Stratiomyidae</taxon>
        <taxon>Hermetiinae</taxon>
        <taxon>Hermetia</taxon>
    </lineage>
</organism>
<dbReference type="Pfam" id="PF09531">
    <property type="entry name" value="Ndc1_Nup"/>
    <property type="match status" value="1"/>
</dbReference>
<keyword evidence="6" id="KW-0509">mRNA transport</keyword>
<dbReference type="GO" id="GO:0015031">
    <property type="term" value="P:protein transport"/>
    <property type="evidence" value="ECO:0007669"/>
    <property type="project" value="UniProtKB-KW"/>
</dbReference>
<gene>
    <name evidence="14" type="ORF">HERILL_LOCUS7719</name>
</gene>
<dbReference type="FunCoup" id="A0A7R8UQD2">
    <property type="interactions" value="1745"/>
</dbReference>
<feature type="transmembrane region" description="Helical" evidence="13">
    <location>
        <begin position="17"/>
        <end position="43"/>
    </location>
</feature>
<feature type="transmembrane region" description="Helical" evidence="13">
    <location>
        <begin position="106"/>
        <end position="127"/>
    </location>
</feature>
<evidence type="ECO:0008006" key="16">
    <source>
        <dbReference type="Google" id="ProtNLM"/>
    </source>
</evidence>
<comment type="similarity">
    <text evidence="3">Belongs to the NDC1 family.</text>
</comment>
<evidence type="ECO:0000256" key="2">
    <source>
        <dbReference type="ARBA" id="ARBA00004567"/>
    </source>
</evidence>
<evidence type="ECO:0000256" key="9">
    <source>
        <dbReference type="ARBA" id="ARBA00023010"/>
    </source>
</evidence>
<dbReference type="GO" id="GO:0070762">
    <property type="term" value="C:nuclear pore transmembrane ring"/>
    <property type="evidence" value="ECO:0007669"/>
    <property type="project" value="TreeGrafter"/>
</dbReference>
<accession>A0A7R8UQD2</accession>
<keyword evidence="7" id="KW-0653">Protein transport</keyword>
<evidence type="ECO:0000313" key="14">
    <source>
        <dbReference type="EMBL" id="CAD7084845.1"/>
    </source>
</evidence>
<dbReference type="OrthoDB" id="67850at2759"/>
<dbReference type="PANTHER" id="PTHR13269:SF6">
    <property type="entry name" value="NUCLEOPORIN NDC1"/>
    <property type="match status" value="1"/>
</dbReference>
<feature type="transmembrane region" description="Helical" evidence="13">
    <location>
        <begin position="194"/>
        <end position="216"/>
    </location>
</feature>
<feature type="transmembrane region" description="Helical" evidence="13">
    <location>
        <begin position="63"/>
        <end position="85"/>
    </location>
</feature>
<dbReference type="EMBL" id="LR899011">
    <property type="protein sequence ID" value="CAD7084845.1"/>
    <property type="molecule type" value="Genomic_DNA"/>
</dbReference>
<keyword evidence="15" id="KW-1185">Reference proteome</keyword>
<proteinExistence type="inferred from homology"/>
<keyword evidence="4" id="KW-0813">Transport</keyword>
<dbReference type="GO" id="GO:0006999">
    <property type="term" value="P:nuclear pore organization"/>
    <property type="evidence" value="ECO:0007669"/>
    <property type="project" value="TreeGrafter"/>
</dbReference>
<sequence>MSSPAELECKKLCVRRCLFAVTFGIAIQYLLLSIFLLLVNFSLLHPIQWVTETFSLVFSVYTWLKITPLISALVLYGIFLGNSFLAVPKYYPSRFAWLCGTFLKKWVSFVLHALLGFLTAWLYAGFLSEEYNVLLRECYEGYCLNERYIFLALGGVYAGLYYFSKERFTGEPEIVFPVIQECKYVKIRSQIYSVIYMSLMKSFVPVMCFVLVYWVASWTVTSRVAAVFDAEPDESFSSLTSIMLSFRLLLYTWILASQILCNMYLLYICFIIVLTTEEHFLIEKGPALNRQEGVTIVEALSLSKVPIAQHLASLDLFNLATSKSSERRQQIFSLSVPGGHPYNWNQLSGQVLSMIDAFTDELTQSRKTAPIQSAYFQKKLPGPMPPATLEAERILIRQYNESFGIRNMMGSPPCRSPPPSCNMTSPAMNPCDRVNDTVEHIGQVINDACRSAFYNIPGFYYLFGEQEGAKTTFILARSQDIIWLTQALAGLCAASLTEDRFGVVQKELPVIIKSFLRLKAELDQICNMNLNGKKLDRNCIALRNAVKRSLYKICTVFGDYIGDLIADMDELRRVQCYVKYLET</sequence>
<evidence type="ECO:0000256" key="10">
    <source>
        <dbReference type="ARBA" id="ARBA00023132"/>
    </source>
</evidence>
<keyword evidence="8 13" id="KW-1133">Transmembrane helix</keyword>
<feature type="transmembrane region" description="Helical" evidence="13">
    <location>
        <begin position="263"/>
        <end position="282"/>
    </location>
</feature>
<dbReference type="InParanoid" id="A0A7R8UQD2"/>
<feature type="transmembrane region" description="Helical" evidence="13">
    <location>
        <begin position="147"/>
        <end position="164"/>
    </location>
</feature>
<dbReference type="OMA" id="ILCQQHL"/>
<evidence type="ECO:0000256" key="1">
    <source>
        <dbReference type="ARBA" id="ARBA00004232"/>
    </source>
</evidence>
<keyword evidence="11 13" id="KW-0472">Membrane</keyword>
<dbReference type="PANTHER" id="PTHR13269">
    <property type="entry name" value="NUCLEOPORIN NDC1"/>
    <property type="match status" value="1"/>
</dbReference>
<dbReference type="Proteomes" id="UP000594454">
    <property type="component" value="Chromosome 3"/>
</dbReference>
<evidence type="ECO:0000256" key="8">
    <source>
        <dbReference type="ARBA" id="ARBA00022989"/>
    </source>
</evidence>
<evidence type="ECO:0000313" key="15">
    <source>
        <dbReference type="Proteomes" id="UP000594454"/>
    </source>
</evidence>
<dbReference type="GO" id="GO:0051028">
    <property type="term" value="P:mRNA transport"/>
    <property type="evidence" value="ECO:0007669"/>
    <property type="project" value="UniProtKB-KW"/>
</dbReference>
<dbReference type="GO" id="GO:0030674">
    <property type="term" value="F:protein-macromolecule adaptor activity"/>
    <property type="evidence" value="ECO:0007669"/>
    <property type="project" value="TreeGrafter"/>
</dbReference>
<evidence type="ECO:0000256" key="7">
    <source>
        <dbReference type="ARBA" id="ARBA00022927"/>
    </source>
</evidence>
<name>A0A7R8UQD2_HERIL</name>
<evidence type="ECO:0000256" key="11">
    <source>
        <dbReference type="ARBA" id="ARBA00023136"/>
    </source>
</evidence>
<dbReference type="AlphaFoldDB" id="A0A7R8UQD2"/>
<protein>
    <recommendedName>
        <fullName evidence="16">Nucleoporin Ndc1</fullName>
    </recommendedName>
</protein>
<evidence type="ECO:0000256" key="5">
    <source>
        <dbReference type="ARBA" id="ARBA00022692"/>
    </source>
</evidence>
<keyword evidence="5 13" id="KW-0812">Transmembrane</keyword>